<evidence type="ECO:0000313" key="1">
    <source>
        <dbReference type="EMBL" id="HJF33364.1"/>
    </source>
</evidence>
<sequence>MLIKSEEDILWLIREDKWMMELLKCAKSLNLPDWWICAGFVRSKIWDVLHGFDVRTTIPDIDVIYYDRTNSEKSTEKKHEEALKRLLPAIPWSVKNQARMHSVSNSPPYTSSINAISRFPETATALGVKLDDRENLVLTAPYGIVDVVNLRVTPTPTFHEKKEQIKIYEERIRKKNWQAVWNKVEIIGVDSN</sequence>
<comment type="caution">
    <text evidence="1">The sequence shown here is derived from an EMBL/GenBank/DDBJ whole genome shotgun (WGS) entry which is preliminary data.</text>
</comment>
<dbReference type="AlphaFoldDB" id="A0A921G2A6"/>
<dbReference type="PANTHER" id="PTHR39166">
    <property type="entry name" value="BLL1166 PROTEIN"/>
    <property type="match status" value="1"/>
</dbReference>
<dbReference type="Proteomes" id="UP000698173">
    <property type="component" value="Unassembled WGS sequence"/>
</dbReference>
<dbReference type="Pfam" id="PF06042">
    <property type="entry name" value="NTP_transf_6"/>
    <property type="match status" value="1"/>
</dbReference>
<name>A0A921G2A6_SPOPS</name>
<evidence type="ECO:0000313" key="2">
    <source>
        <dbReference type="Proteomes" id="UP000698173"/>
    </source>
</evidence>
<dbReference type="PANTHER" id="PTHR39166:SF1">
    <property type="entry name" value="BLL1166 PROTEIN"/>
    <property type="match status" value="1"/>
</dbReference>
<reference evidence="1" key="2">
    <citation type="submission" date="2021-09" db="EMBL/GenBank/DDBJ databases">
        <authorList>
            <person name="Gilroy R."/>
        </authorList>
    </citation>
    <scope>NUCLEOTIDE SEQUENCE</scope>
    <source>
        <strain evidence="1">CHK171-7178</strain>
    </source>
</reference>
<gene>
    <name evidence="1" type="ORF">K8V56_16495</name>
</gene>
<reference evidence="1" key="1">
    <citation type="journal article" date="2021" name="PeerJ">
        <title>Extensive microbial diversity within the chicken gut microbiome revealed by metagenomics and culture.</title>
        <authorList>
            <person name="Gilroy R."/>
            <person name="Ravi A."/>
            <person name="Getino M."/>
            <person name="Pursley I."/>
            <person name="Horton D.L."/>
            <person name="Alikhan N.F."/>
            <person name="Baker D."/>
            <person name="Gharbi K."/>
            <person name="Hall N."/>
            <person name="Watson M."/>
            <person name="Adriaenssens E.M."/>
            <person name="Foster-Nyarko E."/>
            <person name="Jarju S."/>
            <person name="Secka A."/>
            <person name="Antonio M."/>
            <person name="Oren A."/>
            <person name="Chaudhuri R.R."/>
            <person name="La Ragione R."/>
            <person name="Hildebrand F."/>
            <person name="Pallen M.J."/>
        </authorList>
    </citation>
    <scope>NUCLEOTIDE SEQUENCE</scope>
    <source>
        <strain evidence="1">CHK171-7178</strain>
    </source>
</reference>
<protein>
    <submittedName>
        <fullName evidence="1">Nucleotidyltransferase family protein</fullName>
    </submittedName>
</protein>
<organism evidence="1 2">
    <name type="scientific">Sporosarcina psychrophila</name>
    <name type="common">Bacillus psychrophilus</name>
    <dbReference type="NCBI Taxonomy" id="1476"/>
    <lineage>
        <taxon>Bacteria</taxon>
        <taxon>Bacillati</taxon>
        <taxon>Bacillota</taxon>
        <taxon>Bacilli</taxon>
        <taxon>Bacillales</taxon>
        <taxon>Caryophanaceae</taxon>
        <taxon>Sporosarcina</taxon>
    </lineage>
</organism>
<dbReference type="EMBL" id="DYWT01000256">
    <property type="protein sequence ID" value="HJF33364.1"/>
    <property type="molecule type" value="Genomic_DNA"/>
</dbReference>
<proteinExistence type="predicted"/>
<accession>A0A921G2A6</accession>
<dbReference type="InterPro" id="IPR009267">
    <property type="entry name" value="NTP_transf_6"/>
</dbReference>